<dbReference type="OrthoDB" id="2431447at2759"/>
<dbReference type="Gene3D" id="3.30.420.10">
    <property type="entry name" value="Ribonuclease H-like superfamily/Ribonuclease H"/>
    <property type="match status" value="1"/>
</dbReference>
<comment type="caution">
    <text evidence="1">The sequence shown here is derived from an EMBL/GenBank/DDBJ whole genome shotgun (WGS) entry which is preliminary data.</text>
</comment>
<feature type="non-terminal residue" evidence="1">
    <location>
        <position position="1"/>
    </location>
</feature>
<name>A0A9P5N9Q6_GYMJU</name>
<dbReference type="GO" id="GO:0003676">
    <property type="term" value="F:nucleic acid binding"/>
    <property type="evidence" value="ECO:0007669"/>
    <property type="project" value="InterPro"/>
</dbReference>
<evidence type="ECO:0000313" key="2">
    <source>
        <dbReference type="Proteomes" id="UP000724874"/>
    </source>
</evidence>
<protein>
    <submittedName>
        <fullName evidence="1">Uncharacterized protein</fullName>
    </submittedName>
</protein>
<proteinExistence type="predicted"/>
<dbReference type="Proteomes" id="UP000724874">
    <property type="component" value="Unassembled WGS sequence"/>
</dbReference>
<organism evidence="1 2">
    <name type="scientific">Gymnopilus junonius</name>
    <name type="common">Spectacular rustgill mushroom</name>
    <name type="synonym">Gymnopilus spectabilis subsp. junonius</name>
    <dbReference type="NCBI Taxonomy" id="109634"/>
    <lineage>
        <taxon>Eukaryota</taxon>
        <taxon>Fungi</taxon>
        <taxon>Dikarya</taxon>
        <taxon>Basidiomycota</taxon>
        <taxon>Agaricomycotina</taxon>
        <taxon>Agaricomycetes</taxon>
        <taxon>Agaricomycetidae</taxon>
        <taxon>Agaricales</taxon>
        <taxon>Agaricineae</taxon>
        <taxon>Hymenogastraceae</taxon>
        <taxon>Gymnopilus</taxon>
    </lineage>
</organism>
<evidence type="ECO:0000313" key="1">
    <source>
        <dbReference type="EMBL" id="KAF8873288.1"/>
    </source>
</evidence>
<gene>
    <name evidence="1" type="ORF">CPB84DRAFT_1690863</name>
</gene>
<dbReference type="InterPro" id="IPR036397">
    <property type="entry name" value="RNaseH_sf"/>
</dbReference>
<dbReference type="EMBL" id="JADNYJ010000242">
    <property type="protein sequence ID" value="KAF8873288.1"/>
    <property type="molecule type" value="Genomic_DNA"/>
</dbReference>
<reference evidence="1" key="1">
    <citation type="submission" date="2020-11" db="EMBL/GenBank/DDBJ databases">
        <authorList>
            <consortium name="DOE Joint Genome Institute"/>
            <person name="Ahrendt S."/>
            <person name="Riley R."/>
            <person name="Andreopoulos W."/>
            <person name="LaButti K."/>
            <person name="Pangilinan J."/>
            <person name="Ruiz-duenas F.J."/>
            <person name="Barrasa J.M."/>
            <person name="Sanchez-Garcia M."/>
            <person name="Camarero S."/>
            <person name="Miyauchi S."/>
            <person name="Serrano A."/>
            <person name="Linde D."/>
            <person name="Babiker R."/>
            <person name="Drula E."/>
            <person name="Ayuso-Fernandez I."/>
            <person name="Pacheco R."/>
            <person name="Padilla G."/>
            <person name="Ferreira P."/>
            <person name="Barriuso J."/>
            <person name="Kellner H."/>
            <person name="Castanera R."/>
            <person name="Alfaro M."/>
            <person name="Ramirez L."/>
            <person name="Pisabarro A.G."/>
            <person name="Kuo A."/>
            <person name="Tritt A."/>
            <person name="Lipzen A."/>
            <person name="He G."/>
            <person name="Yan M."/>
            <person name="Ng V."/>
            <person name="Cullen D."/>
            <person name="Martin F."/>
            <person name="Rosso M.-N."/>
            <person name="Henrissat B."/>
            <person name="Hibbett D."/>
            <person name="Martinez A.T."/>
            <person name="Grigoriev I.V."/>
        </authorList>
    </citation>
    <scope>NUCLEOTIDE SEQUENCE</scope>
    <source>
        <strain evidence="1">AH 44721</strain>
    </source>
</reference>
<dbReference type="AlphaFoldDB" id="A0A9P5N9Q6"/>
<keyword evidence="2" id="KW-1185">Reference proteome</keyword>
<sequence>RKVPFLFKLYMDACMAWAQMYWKYTHQNWSKVIWSDEAYIHLGDNQGRIYITHHTDEEYVNDCLVPVFKQSPVRVMVWGCIMEGRRVHWLCWNTQEAREEA</sequence>
<accession>A0A9P5N9Q6</accession>